<accession>A0ABZ1BTA7</accession>
<dbReference type="SUPFAM" id="SSF89447">
    <property type="entry name" value="AbrB/MazE/MraZ-like"/>
    <property type="match status" value="1"/>
</dbReference>
<evidence type="ECO:0000259" key="2">
    <source>
        <dbReference type="PROSITE" id="PS51740"/>
    </source>
</evidence>
<dbReference type="GO" id="GO:0003677">
    <property type="term" value="F:DNA binding"/>
    <property type="evidence" value="ECO:0007669"/>
    <property type="project" value="UniProtKB-KW"/>
</dbReference>
<dbReference type="SMART" id="SM00966">
    <property type="entry name" value="SpoVT_AbrB"/>
    <property type="match status" value="1"/>
</dbReference>
<dbReference type="Pfam" id="PF04014">
    <property type="entry name" value="MazE_antitoxin"/>
    <property type="match status" value="1"/>
</dbReference>
<evidence type="ECO:0000256" key="1">
    <source>
        <dbReference type="PROSITE-ProRule" id="PRU01076"/>
    </source>
</evidence>
<keyword evidence="1 3" id="KW-0238">DNA-binding</keyword>
<dbReference type="Gene3D" id="2.10.260.10">
    <property type="match status" value="1"/>
</dbReference>
<evidence type="ECO:0000313" key="3">
    <source>
        <dbReference type="EMBL" id="WRP16014.1"/>
    </source>
</evidence>
<sequence>MLKARGLPMTTATRKPVPVRVDGKGCVMLPAHFRKALGLEPGDTLFAQQVGRTLRLAKAEDPLLLLWQHAEKEYAEGRTVTLEEFAAQEGLDLNAPQEG</sequence>
<dbReference type="RefSeq" id="WP_324715287.1">
    <property type="nucleotide sequence ID" value="NZ_CP141615.1"/>
</dbReference>
<evidence type="ECO:0000313" key="4">
    <source>
        <dbReference type="Proteomes" id="UP001332192"/>
    </source>
</evidence>
<protein>
    <submittedName>
        <fullName evidence="3">AbrB/MazE/SpoVT family DNA-binding domain-containing protein</fullName>
    </submittedName>
</protein>
<dbReference type="Proteomes" id="UP001332192">
    <property type="component" value="Chromosome"/>
</dbReference>
<dbReference type="InterPro" id="IPR037914">
    <property type="entry name" value="SpoVT-AbrB_sf"/>
</dbReference>
<name>A0ABZ1BTA7_9FIRM</name>
<dbReference type="InterPro" id="IPR007159">
    <property type="entry name" value="SpoVT-AbrB_dom"/>
</dbReference>
<reference evidence="3 4" key="1">
    <citation type="journal article" date="2024" name="Front. Microbiol.">
        <title>Novel thermophilic genera Geochorda gen. nov. and Carboxydochorda gen. nov. from the deep terrestrial subsurface reveal the ecophysiological diversity in the class Limnochordia.</title>
        <authorList>
            <person name="Karnachuk O.V."/>
            <person name="Lukina A.P."/>
            <person name="Avakyan M.R."/>
            <person name="Kadnikov V.V."/>
            <person name="Begmatov S."/>
            <person name="Beletsky A.V."/>
            <person name="Vlasova K.G."/>
            <person name="Novikov A.A."/>
            <person name="Shcherbakova V.A."/>
            <person name="Mardanov A.V."/>
            <person name="Ravin N.V."/>
        </authorList>
    </citation>
    <scope>NUCLEOTIDE SEQUENCE [LARGE SCALE GENOMIC DNA]</scope>
    <source>
        <strain evidence="3 4">L945</strain>
    </source>
</reference>
<keyword evidence="4" id="KW-1185">Reference proteome</keyword>
<proteinExistence type="predicted"/>
<dbReference type="EMBL" id="CP141615">
    <property type="protein sequence ID" value="WRP16014.1"/>
    <property type="molecule type" value="Genomic_DNA"/>
</dbReference>
<organism evidence="3 4">
    <name type="scientific">Carboxydichorda subterranea</name>
    <dbReference type="NCBI Taxonomy" id="3109565"/>
    <lineage>
        <taxon>Bacteria</taxon>
        <taxon>Bacillati</taxon>
        <taxon>Bacillota</taxon>
        <taxon>Limnochordia</taxon>
        <taxon>Limnochordales</taxon>
        <taxon>Geochordaceae</taxon>
        <taxon>Carboxydichorda</taxon>
    </lineage>
</organism>
<dbReference type="PROSITE" id="PS51740">
    <property type="entry name" value="SPOVT_ABRB"/>
    <property type="match status" value="1"/>
</dbReference>
<feature type="domain" description="SpoVT-AbrB" evidence="2">
    <location>
        <begin position="16"/>
        <end position="61"/>
    </location>
</feature>
<gene>
    <name evidence="3" type="ORF">U7230_07795</name>
</gene>